<accession>A0A814VBD5</accession>
<evidence type="ECO:0000256" key="4">
    <source>
        <dbReference type="ARBA" id="ARBA00022833"/>
    </source>
</evidence>
<dbReference type="Pfam" id="PF00105">
    <property type="entry name" value="zf-C4"/>
    <property type="match status" value="1"/>
</dbReference>
<dbReference type="InterPro" id="IPR050234">
    <property type="entry name" value="Nuclear_hormone_rcpt_NR1"/>
</dbReference>
<dbReference type="SMART" id="SM00399">
    <property type="entry name" value="ZnF_C4"/>
    <property type="match status" value="1"/>
</dbReference>
<dbReference type="GO" id="GO:0045944">
    <property type="term" value="P:positive regulation of transcription by RNA polymerase II"/>
    <property type="evidence" value="ECO:0007669"/>
    <property type="project" value="TreeGrafter"/>
</dbReference>
<dbReference type="InterPro" id="IPR049636">
    <property type="entry name" value="HNF4-like_DBD"/>
</dbReference>
<evidence type="ECO:0000256" key="6">
    <source>
        <dbReference type="ARBA" id="ARBA00023125"/>
    </source>
</evidence>
<reference evidence="11" key="1">
    <citation type="submission" date="2021-02" db="EMBL/GenBank/DDBJ databases">
        <authorList>
            <person name="Nowell W R."/>
        </authorList>
    </citation>
    <scope>NUCLEOTIDE SEQUENCE</scope>
</reference>
<dbReference type="CDD" id="cd06960">
    <property type="entry name" value="NR_DBD_HNF4A"/>
    <property type="match status" value="1"/>
</dbReference>
<keyword evidence="6" id="KW-0238">DNA-binding</keyword>
<dbReference type="EMBL" id="CAJNOR010001699">
    <property type="protein sequence ID" value="CAF1185801.1"/>
    <property type="molecule type" value="Genomic_DNA"/>
</dbReference>
<comment type="caution">
    <text evidence="11">The sequence shown here is derived from an EMBL/GenBank/DDBJ whole genome shotgun (WGS) entry which is preliminary data.</text>
</comment>
<dbReference type="SUPFAM" id="SSF57716">
    <property type="entry name" value="Glucocorticoid receptor-like (DNA-binding domain)"/>
    <property type="match status" value="1"/>
</dbReference>
<dbReference type="SUPFAM" id="SSF48508">
    <property type="entry name" value="Nuclear receptor ligand-binding domain"/>
    <property type="match status" value="1"/>
</dbReference>
<keyword evidence="5" id="KW-0805">Transcription regulation</keyword>
<feature type="domain" description="Nuclear receptor" evidence="10">
    <location>
        <begin position="9"/>
        <end position="85"/>
    </location>
</feature>
<dbReference type="GO" id="GO:0000122">
    <property type="term" value="P:negative regulation of transcription by RNA polymerase II"/>
    <property type="evidence" value="ECO:0007669"/>
    <property type="project" value="TreeGrafter"/>
</dbReference>
<keyword evidence="12" id="KW-1185">Reference proteome</keyword>
<dbReference type="PANTHER" id="PTHR24082:SF482">
    <property type="entry name" value="NUCLEAR RECEPTOR"/>
    <property type="match status" value="1"/>
</dbReference>
<keyword evidence="3" id="KW-0863">Zinc-finger</keyword>
<name>A0A814VBD5_ADIRI</name>
<evidence type="ECO:0000256" key="5">
    <source>
        <dbReference type="ARBA" id="ARBA00023015"/>
    </source>
</evidence>
<keyword evidence="8" id="KW-0675">Receptor</keyword>
<dbReference type="PRINTS" id="PR00047">
    <property type="entry name" value="STROIDFINGER"/>
</dbReference>
<keyword evidence="9" id="KW-0539">Nucleus</keyword>
<keyword evidence="4" id="KW-0862">Zinc</keyword>
<evidence type="ECO:0000256" key="3">
    <source>
        <dbReference type="ARBA" id="ARBA00022771"/>
    </source>
</evidence>
<comment type="subcellular location">
    <subcellularLocation>
        <location evidence="1">Nucleus</location>
    </subcellularLocation>
</comment>
<dbReference type="GO" id="GO:0030154">
    <property type="term" value="P:cell differentiation"/>
    <property type="evidence" value="ECO:0007669"/>
    <property type="project" value="TreeGrafter"/>
</dbReference>
<gene>
    <name evidence="11" type="ORF">XAT740_LOCUS22832</name>
</gene>
<evidence type="ECO:0000256" key="9">
    <source>
        <dbReference type="ARBA" id="ARBA00023242"/>
    </source>
</evidence>
<evidence type="ECO:0000256" key="8">
    <source>
        <dbReference type="ARBA" id="ARBA00023170"/>
    </source>
</evidence>
<evidence type="ECO:0000256" key="2">
    <source>
        <dbReference type="ARBA" id="ARBA00022723"/>
    </source>
</evidence>
<dbReference type="AlphaFoldDB" id="A0A814VBD5"/>
<keyword evidence="2" id="KW-0479">Metal-binding</keyword>
<dbReference type="PROSITE" id="PS51030">
    <property type="entry name" value="NUCLEAR_REC_DBD_2"/>
    <property type="match status" value="1"/>
</dbReference>
<dbReference type="InterPro" id="IPR001628">
    <property type="entry name" value="Znf_hrmn_rcpt"/>
</dbReference>
<dbReference type="Gene3D" id="1.10.565.10">
    <property type="entry name" value="Retinoid X Receptor"/>
    <property type="match status" value="1"/>
</dbReference>
<dbReference type="GO" id="GO:0008270">
    <property type="term" value="F:zinc ion binding"/>
    <property type="evidence" value="ECO:0007669"/>
    <property type="project" value="UniProtKB-KW"/>
</dbReference>
<dbReference type="InterPro" id="IPR013088">
    <property type="entry name" value="Znf_NHR/GATA"/>
</dbReference>
<dbReference type="PANTHER" id="PTHR24082">
    <property type="entry name" value="NUCLEAR HORMONE RECEPTOR"/>
    <property type="match status" value="1"/>
</dbReference>
<dbReference type="GO" id="GO:0004879">
    <property type="term" value="F:nuclear receptor activity"/>
    <property type="evidence" value="ECO:0007669"/>
    <property type="project" value="TreeGrafter"/>
</dbReference>
<keyword evidence="7" id="KW-0804">Transcription</keyword>
<evidence type="ECO:0000256" key="1">
    <source>
        <dbReference type="ARBA" id="ARBA00004123"/>
    </source>
</evidence>
<evidence type="ECO:0000256" key="7">
    <source>
        <dbReference type="ARBA" id="ARBA00023163"/>
    </source>
</evidence>
<proteinExistence type="predicted"/>
<dbReference type="GO" id="GO:0000978">
    <property type="term" value="F:RNA polymerase II cis-regulatory region sequence-specific DNA binding"/>
    <property type="evidence" value="ECO:0007669"/>
    <property type="project" value="InterPro"/>
</dbReference>
<organism evidence="11 12">
    <name type="scientific">Adineta ricciae</name>
    <name type="common">Rotifer</name>
    <dbReference type="NCBI Taxonomy" id="249248"/>
    <lineage>
        <taxon>Eukaryota</taxon>
        <taxon>Metazoa</taxon>
        <taxon>Spiralia</taxon>
        <taxon>Gnathifera</taxon>
        <taxon>Rotifera</taxon>
        <taxon>Eurotatoria</taxon>
        <taxon>Bdelloidea</taxon>
        <taxon>Adinetida</taxon>
        <taxon>Adinetidae</taxon>
        <taxon>Adineta</taxon>
    </lineage>
</organism>
<evidence type="ECO:0000259" key="10">
    <source>
        <dbReference type="PROSITE" id="PS51030"/>
    </source>
</evidence>
<dbReference type="GO" id="GO:0005634">
    <property type="term" value="C:nucleus"/>
    <property type="evidence" value="ECO:0007669"/>
    <property type="project" value="UniProtKB-SubCell"/>
</dbReference>
<dbReference type="Gene3D" id="3.30.50.10">
    <property type="entry name" value="Erythroid Transcription Factor GATA-1, subunit A"/>
    <property type="match status" value="1"/>
</dbReference>
<protein>
    <recommendedName>
        <fullName evidence="10">Nuclear receptor domain-containing protein</fullName>
    </recommendedName>
</protein>
<dbReference type="PROSITE" id="PS00031">
    <property type="entry name" value="NUCLEAR_REC_DBD_1"/>
    <property type="match status" value="1"/>
</dbReference>
<sequence length="368" mass="43322">MLSKIRDMDKVCHVCGKSGAQRHFGGICCAPCKMFFRRNVQYKLENNRCQFGDLCDITKNTRHTCRICRFKKCLAIGMEKELLRASRFQTKTQQVQQSLNVSQSDLFQHDRLLLTSNQWNVLLNVIHDYDQTSPTTQIREFFHRQSTYPPKIRMKLFSEKFSHVFQSIFRSLGSFLERLPEFCTLKLQEKVELLRRHLRNIGRFSGMFLLRKTNLYTSPLHYTSDLYEENLRITHQYDVDETILKLFLVTLVFSTCTDVVQVSSNGKCRSESMNCKNSSLENDPLVLVEDLITIQNVYVDILFKYMLYRYGLHDAVLRFAKMTKTFLDKMCCFVQTEESSRLQNEIIENIRYEIIANFISANKPLQFC</sequence>
<dbReference type="InterPro" id="IPR035500">
    <property type="entry name" value="NHR-like_dom_sf"/>
</dbReference>
<evidence type="ECO:0000313" key="11">
    <source>
        <dbReference type="EMBL" id="CAF1185801.1"/>
    </source>
</evidence>
<evidence type="ECO:0000313" key="12">
    <source>
        <dbReference type="Proteomes" id="UP000663828"/>
    </source>
</evidence>
<dbReference type="Proteomes" id="UP000663828">
    <property type="component" value="Unassembled WGS sequence"/>
</dbReference>